<reference evidence="1 2" key="1">
    <citation type="journal article" date="2016" name="Mol. Biol. Evol.">
        <title>Comparative Genomics of Early-Diverging Mushroom-Forming Fungi Provides Insights into the Origins of Lignocellulose Decay Capabilities.</title>
        <authorList>
            <person name="Nagy L.G."/>
            <person name="Riley R."/>
            <person name="Tritt A."/>
            <person name="Adam C."/>
            <person name="Daum C."/>
            <person name="Floudas D."/>
            <person name="Sun H."/>
            <person name="Yadav J.S."/>
            <person name="Pangilinan J."/>
            <person name="Larsson K.H."/>
            <person name="Matsuura K."/>
            <person name="Barry K."/>
            <person name="Labutti K."/>
            <person name="Kuo R."/>
            <person name="Ohm R.A."/>
            <person name="Bhattacharya S.S."/>
            <person name="Shirouzu T."/>
            <person name="Yoshinaga Y."/>
            <person name="Martin F.M."/>
            <person name="Grigoriev I.V."/>
            <person name="Hibbett D.S."/>
        </authorList>
    </citation>
    <scope>NUCLEOTIDE SEQUENCE [LARGE SCALE GENOMIC DNA]</scope>
    <source>
        <strain evidence="1 2">HHB12029</strain>
    </source>
</reference>
<dbReference type="EMBL" id="KV425882">
    <property type="protein sequence ID" value="KZW03740.1"/>
    <property type="molecule type" value="Genomic_DNA"/>
</dbReference>
<gene>
    <name evidence="1" type="ORF">EXIGLDRAFT_827704</name>
</gene>
<dbReference type="Proteomes" id="UP000077266">
    <property type="component" value="Unassembled WGS sequence"/>
</dbReference>
<evidence type="ECO:0000313" key="2">
    <source>
        <dbReference type="Proteomes" id="UP000077266"/>
    </source>
</evidence>
<protein>
    <recommendedName>
        <fullName evidence="3">F-box domain-containing protein</fullName>
    </recommendedName>
</protein>
<evidence type="ECO:0008006" key="3">
    <source>
        <dbReference type="Google" id="ProtNLM"/>
    </source>
</evidence>
<name>A0A166BSU6_EXIGL</name>
<dbReference type="InParanoid" id="A0A166BSU6"/>
<proteinExistence type="predicted"/>
<sequence>MTTDVTVTKLPPELIREIVELAARHNILRRPAWVARQLSLVSRIVHAWVHPILYRRVFIDDAHLRRFISMPIPPEFFAPTRCLILHAWTSPGPWASEHPPALFRHLRRVSLFVVSDIGLKHLSCSRTPYLTRYLFLLYVPSTVDFDDAQSPWPSKETTPWLCVTHLRILLGKRTPWTHIAETFPQLSHVFIDVSRYFWVDGVTQTVREALAALPRCERIVVRFDEHCLLGFTLEVVMVFFGVLVDHLKSLHDKRIFTYRIPARSRIPYERITQLSDRRSPQEWFEECYRRPHLLNCWDDGIQIEDTSA</sequence>
<organism evidence="1 2">
    <name type="scientific">Exidia glandulosa HHB12029</name>
    <dbReference type="NCBI Taxonomy" id="1314781"/>
    <lineage>
        <taxon>Eukaryota</taxon>
        <taxon>Fungi</taxon>
        <taxon>Dikarya</taxon>
        <taxon>Basidiomycota</taxon>
        <taxon>Agaricomycotina</taxon>
        <taxon>Agaricomycetes</taxon>
        <taxon>Auriculariales</taxon>
        <taxon>Exidiaceae</taxon>
        <taxon>Exidia</taxon>
    </lineage>
</organism>
<dbReference type="AlphaFoldDB" id="A0A166BSU6"/>
<accession>A0A166BSU6</accession>
<evidence type="ECO:0000313" key="1">
    <source>
        <dbReference type="EMBL" id="KZW03740.1"/>
    </source>
</evidence>
<dbReference type="OrthoDB" id="3145912at2759"/>
<keyword evidence="2" id="KW-1185">Reference proteome</keyword>